<dbReference type="SUPFAM" id="SSF55120">
    <property type="entry name" value="Pseudouridine synthase"/>
    <property type="match status" value="1"/>
</dbReference>
<dbReference type="InterPro" id="IPR020103">
    <property type="entry name" value="PsdUridine_synth_cat_dom_sf"/>
</dbReference>
<dbReference type="InterPro" id="IPR006145">
    <property type="entry name" value="PsdUridine_synth_RsuA/RluA"/>
</dbReference>
<dbReference type="PANTHER" id="PTHR47683:SF4">
    <property type="entry name" value="PSEUDOURIDINE SYNTHASE"/>
    <property type="match status" value="1"/>
</dbReference>
<dbReference type="EC" id="5.4.99.-" evidence="5"/>
<dbReference type="SUPFAM" id="SSF55174">
    <property type="entry name" value="Alpha-L RNA-binding motif"/>
    <property type="match status" value="1"/>
</dbReference>
<accession>A0A3E3K6H8</accession>
<organism evidence="7 8">
    <name type="scientific">Sellimonas intestinalis</name>
    <dbReference type="NCBI Taxonomy" id="1653434"/>
    <lineage>
        <taxon>Bacteria</taxon>
        <taxon>Bacillati</taxon>
        <taxon>Bacillota</taxon>
        <taxon>Clostridia</taxon>
        <taxon>Lachnospirales</taxon>
        <taxon>Lachnospiraceae</taxon>
        <taxon>Sellimonas</taxon>
    </lineage>
</organism>
<dbReference type="FunFam" id="3.30.70.1560:FF:000001">
    <property type="entry name" value="Pseudouridine synthase"/>
    <property type="match status" value="1"/>
</dbReference>
<dbReference type="InterPro" id="IPR000748">
    <property type="entry name" value="PsdUridine_synth_RsuA/RluB/E/F"/>
</dbReference>
<dbReference type="NCBIfam" id="TIGR00093">
    <property type="entry name" value="pseudouridine synthase"/>
    <property type="match status" value="1"/>
</dbReference>
<comment type="similarity">
    <text evidence="1 5">Belongs to the pseudouridine synthase RsuA family.</text>
</comment>
<dbReference type="PROSITE" id="PS50889">
    <property type="entry name" value="S4"/>
    <property type="match status" value="1"/>
</dbReference>
<dbReference type="AlphaFoldDB" id="A0A3E3K6H8"/>
<evidence type="ECO:0000256" key="4">
    <source>
        <dbReference type="PROSITE-ProRule" id="PRU00182"/>
    </source>
</evidence>
<dbReference type="InterPro" id="IPR042092">
    <property type="entry name" value="PsdUridine_s_RsuA/RluB/E/F_cat"/>
</dbReference>
<dbReference type="EMBL" id="QVLX01000001">
    <property type="protein sequence ID" value="RGE90304.1"/>
    <property type="molecule type" value="Genomic_DNA"/>
</dbReference>
<dbReference type="GO" id="GO:0120159">
    <property type="term" value="F:rRNA pseudouridine synthase activity"/>
    <property type="evidence" value="ECO:0007669"/>
    <property type="project" value="UniProtKB-ARBA"/>
</dbReference>
<dbReference type="RefSeq" id="WP_034594547.1">
    <property type="nucleotide sequence ID" value="NZ_CATZPC010000001.1"/>
</dbReference>
<evidence type="ECO:0000313" key="8">
    <source>
        <dbReference type="Proteomes" id="UP000261080"/>
    </source>
</evidence>
<dbReference type="CDD" id="cd00165">
    <property type="entry name" value="S4"/>
    <property type="match status" value="1"/>
</dbReference>
<dbReference type="PANTHER" id="PTHR47683">
    <property type="entry name" value="PSEUDOURIDINE SYNTHASE FAMILY PROTEIN-RELATED"/>
    <property type="match status" value="1"/>
</dbReference>
<dbReference type="SMART" id="SM00363">
    <property type="entry name" value="S4"/>
    <property type="match status" value="1"/>
</dbReference>
<evidence type="ECO:0000256" key="3">
    <source>
        <dbReference type="ARBA" id="ARBA00023235"/>
    </source>
</evidence>
<name>A0A3E3K6H8_9FIRM</name>
<dbReference type="InterPro" id="IPR018496">
    <property type="entry name" value="PsdUridine_synth_RsuA/RluB_CS"/>
</dbReference>
<dbReference type="CDD" id="cd02553">
    <property type="entry name" value="PseudoU_synth_RsuA"/>
    <property type="match status" value="1"/>
</dbReference>
<dbReference type="GO" id="GO:0003723">
    <property type="term" value="F:RNA binding"/>
    <property type="evidence" value="ECO:0007669"/>
    <property type="project" value="UniProtKB-KW"/>
</dbReference>
<dbReference type="InterPro" id="IPR050343">
    <property type="entry name" value="RsuA_PseudoU_synthase"/>
</dbReference>
<comment type="caution">
    <text evidence="7">The sequence shown here is derived from an EMBL/GenBank/DDBJ whole genome shotgun (WGS) entry which is preliminary data.</text>
</comment>
<dbReference type="GO" id="GO:0000455">
    <property type="term" value="P:enzyme-directed rRNA pseudouridine synthesis"/>
    <property type="evidence" value="ECO:0007669"/>
    <property type="project" value="UniProtKB-ARBA"/>
</dbReference>
<keyword evidence="8" id="KW-1185">Reference proteome</keyword>
<proteinExistence type="inferred from homology"/>
<reference evidence="7 8" key="1">
    <citation type="submission" date="2018-08" db="EMBL/GenBank/DDBJ databases">
        <title>A genome reference for cultivated species of the human gut microbiota.</title>
        <authorList>
            <person name="Zou Y."/>
            <person name="Xue W."/>
            <person name="Luo G."/>
        </authorList>
    </citation>
    <scope>NUCLEOTIDE SEQUENCE [LARGE SCALE GENOMIC DNA]</scope>
    <source>
        <strain evidence="7 8">AF37-2AT</strain>
    </source>
</reference>
<dbReference type="PROSITE" id="PS01149">
    <property type="entry name" value="PSI_RSU"/>
    <property type="match status" value="1"/>
</dbReference>
<keyword evidence="3 5" id="KW-0413">Isomerase</keyword>
<sequence length="248" mass="28031">MAVSMMRLDKLLTEMGEGTRQEVKKLIRKGQVSVNGTIVKIPDQKVNEQTATIRCQGRNVCYEPVVYYMMHKPAGVVSATEDKKEKTVLDLLERPVRTGVFPVGRLDKDTEGLLLLTNDGEFSHRLLSPKKHVDKTYEAVIDGIVGDEDVILFSRGVDIGDDTLTLPAVLKILEVDREKLRSEIAITIQEGRYHQIKRMFQAVGKEVRYLKRIRMGSLILDPQLKKGEVRRLTEEEIARLKGSSDKGD</sequence>
<evidence type="ECO:0000313" key="7">
    <source>
        <dbReference type="EMBL" id="RGE90304.1"/>
    </source>
</evidence>
<dbReference type="Gene3D" id="3.30.70.1560">
    <property type="entry name" value="Alpha-L RNA-binding motif"/>
    <property type="match status" value="1"/>
</dbReference>
<dbReference type="Gene3D" id="3.10.290.10">
    <property type="entry name" value="RNA-binding S4 domain"/>
    <property type="match status" value="1"/>
</dbReference>
<dbReference type="Pfam" id="PF01479">
    <property type="entry name" value="S4"/>
    <property type="match status" value="1"/>
</dbReference>
<evidence type="ECO:0000256" key="2">
    <source>
        <dbReference type="ARBA" id="ARBA00022884"/>
    </source>
</evidence>
<dbReference type="InterPro" id="IPR036986">
    <property type="entry name" value="S4_RNA-bd_sf"/>
</dbReference>
<keyword evidence="2 4" id="KW-0694">RNA-binding</keyword>
<dbReference type="Gene3D" id="3.30.70.580">
    <property type="entry name" value="Pseudouridine synthase I, catalytic domain, N-terminal subdomain"/>
    <property type="match status" value="1"/>
</dbReference>
<evidence type="ECO:0000256" key="5">
    <source>
        <dbReference type="RuleBase" id="RU003887"/>
    </source>
</evidence>
<dbReference type="Proteomes" id="UP000261080">
    <property type="component" value="Unassembled WGS sequence"/>
</dbReference>
<dbReference type="InterPro" id="IPR020094">
    <property type="entry name" value="TruA/RsuA/RluB/E/F_N"/>
</dbReference>
<dbReference type="OrthoDB" id="9807213at2"/>
<evidence type="ECO:0000256" key="1">
    <source>
        <dbReference type="ARBA" id="ARBA00008348"/>
    </source>
</evidence>
<gene>
    <name evidence="7" type="ORF">DW016_01675</name>
</gene>
<dbReference type="InterPro" id="IPR002942">
    <property type="entry name" value="S4_RNA-bd"/>
</dbReference>
<dbReference type="GO" id="GO:0005829">
    <property type="term" value="C:cytosol"/>
    <property type="evidence" value="ECO:0007669"/>
    <property type="project" value="UniProtKB-ARBA"/>
</dbReference>
<feature type="domain" description="RNA-binding S4" evidence="6">
    <location>
        <begin position="6"/>
        <end position="66"/>
    </location>
</feature>
<protein>
    <recommendedName>
        <fullName evidence="5">Pseudouridine synthase</fullName>
        <ecNumber evidence="5">5.4.99.-</ecNumber>
    </recommendedName>
</protein>
<dbReference type="Pfam" id="PF00849">
    <property type="entry name" value="PseudoU_synth_2"/>
    <property type="match status" value="1"/>
</dbReference>
<evidence type="ECO:0000259" key="6">
    <source>
        <dbReference type="SMART" id="SM00363"/>
    </source>
</evidence>